<dbReference type="OrthoDB" id="414982at2759"/>
<dbReference type="RefSeq" id="XP_030757739.1">
    <property type="nucleotide sequence ID" value="XM_030901879.1"/>
</dbReference>
<keyword evidence="1" id="KW-1185">Reference proteome</keyword>
<dbReference type="GeneID" id="115883509"/>
<sequence length="512" mass="59890">MELYLKTDVLLLADVFENFRKVCLKTYNLECLKYYTAPGLAYDSCLKVSGITLELLTDIDKLMFIERGIRGGISQCSNRYGKANNIFMGNEYNPTLQSSYLMYFDVNNLYGTAMSQFLPFGDFQWVESIDFYSENILNTPNDSNIGYILEVDLDYPTKLHNLHKDLPLCPERMVSPIKSSKQMKLLTTLFNKKNYIIHYTNLKQAVSLGLEISKVHKILKFNQSPWLKSYIDLNTQLRKQSKNDFEKNFYKLMNNAVFGKTMENVRKYKDVKLVTQWEGRYGAKSYISKPNFHNLAIFNDSMVIIEMKRINIKFNKPIYVGFSILDISKTIVYDFHYNYIKPKFNNNAKLLYSDTDSLIYHFFVDNIYEHIREDINKFDTSDYPENNQFNIPLVNKKVLGLMKDENNGNIMVEFIGLKSKMYTFKTLQNNANKIVKKDKGITSASLKTITFENYYECLFNNSSMSVKETLIRSKKHEVYTIDQKKIALTPYDDKRIVNYITTDTLPWGYINC</sequence>
<dbReference type="KEGG" id="soy:115883509"/>
<protein>
    <submittedName>
        <fullName evidence="2">Uncharacterized protein LOC115883509</fullName>
    </submittedName>
</protein>
<dbReference type="PANTHER" id="PTHR31511">
    <property type="entry name" value="PROTEIN CBG23764"/>
    <property type="match status" value="1"/>
</dbReference>
<dbReference type="Proteomes" id="UP000504635">
    <property type="component" value="Unplaced"/>
</dbReference>
<reference evidence="2" key="1">
    <citation type="submission" date="2025-08" db="UniProtKB">
        <authorList>
            <consortium name="RefSeq"/>
        </authorList>
    </citation>
    <scope>IDENTIFICATION</scope>
    <source>
        <tissue evidence="2">Gonads</tissue>
    </source>
</reference>
<accession>A0A6J2Y472</accession>
<dbReference type="PANTHER" id="PTHR31511:SF12">
    <property type="entry name" value="RHO TERMINATION FACTOR N-TERMINAL DOMAIN-CONTAINING PROTEIN"/>
    <property type="match status" value="1"/>
</dbReference>
<gene>
    <name evidence="2" type="primary">LOC115883509</name>
</gene>
<dbReference type="GO" id="GO:0071897">
    <property type="term" value="P:DNA biosynthetic process"/>
    <property type="evidence" value="ECO:0007669"/>
    <property type="project" value="UniProtKB-ARBA"/>
</dbReference>
<organism evidence="1 2">
    <name type="scientific">Sitophilus oryzae</name>
    <name type="common">Rice weevil</name>
    <name type="synonym">Curculio oryzae</name>
    <dbReference type="NCBI Taxonomy" id="7048"/>
    <lineage>
        <taxon>Eukaryota</taxon>
        <taxon>Metazoa</taxon>
        <taxon>Ecdysozoa</taxon>
        <taxon>Arthropoda</taxon>
        <taxon>Hexapoda</taxon>
        <taxon>Insecta</taxon>
        <taxon>Pterygota</taxon>
        <taxon>Neoptera</taxon>
        <taxon>Endopterygota</taxon>
        <taxon>Coleoptera</taxon>
        <taxon>Polyphaga</taxon>
        <taxon>Cucujiformia</taxon>
        <taxon>Curculionidae</taxon>
        <taxon>Dryophthorinae</taxon>
        <taxon>Sitophilus</taxon>
    </lineage>
</organism>
<evidence type="ECO:0000313" key="2">
    <source>
        <dbReference type="RefSeq" id="XP_030757739.1"/>
    </source>
</evidence>
<dbReference type="SUPFAM" id="SSF56672">
    <property type="entry name" value="DNA/RNA polymerases"/>
    <property type="match status" value="1"/>
</dbReference>
<proteinExistence type="predicted"/>
<dbReference type="InterPro" id="IPR043502">
    <property type="entry name" value="DNA/RNA_pol_sf"/>
</dbReference>
<dbReference type="Gene3D" id="3.90.1600.10">
    <property type="entry name" value="Palm domain of DNA polymerase"/>
    <property type="match status" value="1"/>
</dbReference>
<evidence type="ECO:0000313" key="1">
    <source>
        <dbReference type="Proteomes" id="UP000504635"/>
    </source>
</evidence>
<name>A0A6J2Y472_SITOR</name>
<dbReference type="InterPro" id="IPR023211">
    <property type="entry name" value="DNA_pol_palm_dom_sf"/>
</dbReference>
<dbReference type="InParanoid" id="A0A6J2Y472"/>
<dbReference type="AlphaFoldDB" id="A0A6J2Y472"/>